<proteinExistence type="predicted"/>
<gene>
    <name evidence="2" type="ORF">MRN70_04505</name>
</gene>
<protein>
    <recommendedName>
        <fullName evidence="3">Integrase</fullName>
    </recommendedName>
</protein>
<sequence>MIFFDTFTKDNFTSAVSSFSTKLKECCGNVFPASYKKKTNGADDGSDQCIAMLNLVSVMQLHEIKEYLEEVESLLIMEVRGDTKDAYLPMLEKLVPSPTKIRPNDVFNRMHNMRLLVSYLALNKLVRLNTMVGSHPKSTNAAKRISSTTMSQFIPPLANDCWISATLKRFDDLNDHIRLPSFKDNLLEFTQTEGFKVDKHNQAFKRLADIIVANGVTDANDITLEVLLSYHNDLMEQYGNNPAAYNIRPALDFLEYAQLITKSDIYKTFLELRAKPQIGEKPEPNKKIFTENSSALEGLVGKNVQGIKQITVPIRDRTTNLDYKYWSGKAGSDSSFYPEELDQNNIWIAAQQDYIRSTSNEAGTIKQKNMRLSFLNKYLFSYLPAYFCTEFSGKFVYPEKPEDLIASLFVQRSNVFEYENRDKITEGFQYPVSLQQFVYDMTSAVHRDDTKNNNSGRDALLIISNFFDYLVSLESSLVGNFKNPLMGRTKERVGNRYVKNTKYVFGLEYWLGLRSFCSEVTNQMLDESQKAIESGENCKSYIIVNKDVNIDGSFPMKIGKVNLKDIPQIKLSKSDAVRYKSGTKDETVYVHDHISWSLMNLGLHSGLRRSNAIWLDDQECFKLYLEDNGGFQQLVVTTDKAKSNCYSVTVSSETVEMLQKVYKIKKMAMESNPNLRGELPYDGHKNSKWGNISPLFRLRNAHNDNSCPHKFSEIINEYEAFLMRNGVDFEPTTLFLPALNYSVNEFIYLNSIGDVNSQLCQILVTYHDNNDDVPFTPITRKTQITPHSLRTMTVSVFAPILGSKVVGKYLTGQSEATVDLYTKALPNSASKDLINEIVRLISGSDSNSMSTVLSVRDTEINQKKFAQELHNSPGQTIDKYNAHSINFEIGANNVHINGLHELRKGNINNIAYYRTHICPTGGKCPQEVIDMVGERNCYACPLTVATNNHLPAISAKIRVLCDDINTINTKLKNFEMLETERKDLERDKANCVLKAGYWEVRKEIIERSSANTDGLYYVSDEGLKLMSLIKAEGASELEMLMLRLEETKGVPALHSEKLKMQASRYRRRIEAQAKGQLGNMSEDLSDMEYLATVVKTKAYLRGLTNEQTMALVSIEQ</sequence>
<reference evidence="2" key="1">
    <citation type="submission" date="2022-03" db="EMBL/GenBank/DDBJ databases">
        <title>Sea Food Isolates.</title>
        <authorList>
            <person name="Li c."/>
        </authorList>
    </citation>
    <scope>NUCLEOTIDE SEQUENCE</scope>
    <source>
        <strain evidence="2">19PA01SH03</strain>
    </source>
</reference>
<dbReference type="EMBL" id="CP095338">
    <property type="protein sequence ID" value="XAG22076.1"/>
    <property type="molecule type" value="Genomic_DNA"/>
</dbReference>
<name>A0AAU6SPY8_UNCXX</name>
<evidence type="ECO:0008006" key="3">
    <source>
        <dbReference type="Google" id="ProtNLM"/>
    </source>
</evidence>
<feature type="coiled-coil region" evidence="1">
    <location>
        <begin position="967"/>
        <end position="994"/>
    </location>
</feature>
<keyword evidence="1" id="KW-0175">Coiled coil</keyword>
<evidence type="ECO:0000313" key="2">
    <source>
        <dbReference type="EMBL" id="XAG22076.1"/>
    </source>
</evidence>
<organism evidence="2">
    <name type="scientific">bacterium 19PA01SH03</name>
    <dbReference type="NCBI Taxonomy" id="2920705"/>
    <lineage>
        <taxon>Bacteria</taxon>
    </lineage>
</organism>
<accession>A0AAU6SPY8</accession>
<evidence type="ECO:0000256" key="1">
    <source>
        <dbReference type="SAM" id="Coils"/>
    </source>
</evidence>
<dbReference type="AlphaFoldDB" id="A0AAU6SPY8"/>